<dbReference type="AlphaFoldDB" id="A0A4P7NTG1"/>
<keyword evidence="1" id="KW-0175">Coiled coil</keyword>
<evidence type="ECO:0000313" key="5">
    <source>
        <dbReference type="Proteomes" id="UP000294847"/>
    </source>
</evidence>
<dbReference type="Gene3D" id="3.40.50.300">
    <property type="entry name" value="P-loop containing nucleotide triphosphate hydrolases"/>
    <property type="match status" value="1"/>
</dbReference>
<feature type="region of interest" description="Disordered" evidence="2">
    <location>
        <begin position="1"/>
        <end position="51"/>
    </location>
</feature>
<dbReference type="Pfam" id="PF01926">
    <property type="entry name" value="MMR_HSR1"/>
    <property type="match status" value="1"/>
</dbReference>
<gene>
    <name evidence="4" type="ORF">PoMZ_12663</name>
</gene>
<feature type="domain" description="G" evidence="3">
    <location>
        <begin position="63"/>
        <end position="135"/>
    </location>
</feature>
<proteinExistence type="predicted"/>
<feature type="compositionally biased region" description="Acidic residues" evidence="2">
    <location>
        <begin position="27"/>
        <end position="44"/>
    </location>
</feature>
<dbReference type="CDD" id="cd00882">
    <property type="entry name" value="Ras_like_GTPase"/>
    <property type="match status" value="1"/>
</dbReference>
<sequence>MSNFQDPTRVVPAPSWGLTYRPPAIEDGVDSGLEDDEEEQPIEPDDPKIFRDGRAPRETDIFIAVMGVTGCGKSSLISLCCKRPVRIGHDLQACTAVVDVYPFELSPTQTVFLIDTPGFDDTNRSDSDVLREIASWLTNSFRNKILLHGIIYLHRISDPRMQGSARKNLMMFKKLCGDDALKKVILATTMWDIVPTETAEARQAELVNTPEFWGYMVEKGSRICRHHNTIGSARKIIESLIQDRNTMVLELQNQMVNESRPLQDTAAGMELRKEFARERKRWERELRETQENMEEAIRLRDKESEEALLELKTEYTERIERLEREHDKLRTNAEQLHQERIVRFRNAFKVKEIVRGKGHEEDQGDPLDAPTFSYSMVGGIYCFTGPVTYWFNCLGRKSRDAFERIITPKRSYCALWAGVGGAWICKYRNHGGNWATRYNKTLVELYPNLRQKIQTSRPWVESWPHWICMGPAPHYILQWNARATAESRQDAFLPVPVAEVLKKVRVDGVLQAAALGFNTSYVFVDVKGKATWDLGGHYPGLKRRLEQHSTDIEAVALNPTNKTDYIIQYRNGSMAYSVERCMPNEHFESWLVKNTELEFGASKD</sequence>
<reference evidence="4 5" key="1">
    <citation type="journal article" date="2019" name="Mol. Biol. Evol.">
        <title>Blast fungal genomes show frequent chromosomal changes, gene gains and losses, and effector gene turnover.</title>
        <authorList>
            <person name="Gomez Luciano L.B."/>
            <person name="Jason Tsai I."/>
            <person name="Chuma I."/>
            <person name="Tosa Y."/>
            <person name="Chen Y.H."/>
            <person name="Li J.Y."/>
            <person name="Li M.Y."/>
            <person name="Jade Lu M.Y."/>
            <person name="Nakayashiki H."/>
            <person name="Li W.H."/>
        </authorList>
    </citation>
    <scope>NUCLEOTIDE SEQUENCE [LARGE SCALE GENOMIC DNA]</scope>
    <source>
        <strain evidence="4">MZ5-1-6</strain>
    </source>
</reference>
<evidence type="ECO:0000313" key="4">
    <source>
        <dbReference type="EMBL" id="QBZ65700.1"/>
    </source>
</evidence>
<protein>
    <recommendedName>
        <fullName evidence="3">G domain-containing protein</fullName>
    </recommendedName>
</protein>
<dbReference type="Proteomes" id="UP000294847">
    <property type="component" value="Chromosome 7"/>
</dbReference>
<evidence type="ECO:0000256" key="1">
    <source>
        <dbReference type="SAM" id="Coils"/>
    </source>
</evidence>
<feature type="coiled-coil region" evidence="1">
    <location>
        <begin position="272"/>
        <end position="339"/>
    </location>
</feature>
<evidence type="ECO:0000259" key="3">
    <source>
        <dbReference type="Pfam" id="PF01926"/>
    </source>
</evidence>
<dbReference type="EMBL" id="CP034210">
    <property type="protein sequence ID" value="QBZ65700.1"/>
    <property type="molecule type" value="Genomic_DNA"/>
</dbReference>
<evidence type="ECO:0000256" key="2">
    <source>
        <dbReference type="SAM" id="MobiDB-lite"/>
    </source>
</evidence>
<dbReference type="SUPFAM" id="SSF52540">
    <property type="entry name" value="P-loop containing nucleoside triphosphate hydrolases"/>
    <property type="match status" value="1"/>
</dbReference>
<accession>A0A4P7NTG1</accession>
<dbReference type="InterPro" id="IPR006073">
    <property type="entry name" value="GTP-bd"/>
</dbReference>
<dbReference type="GO" id="GO:0005525">
    <property type="term" value="F:GTP binding"/>
    <property type="evidence" value="ECO:0007669"/>
    <property type="project" value="InterPro"/>
</dbReference>
<dbReference type="CDD" id="cd22249">
    <property type="entry name" value="UDM1_RNF168_RNF169-like"/>
    <property type="match status" value="1"/>
</dbReference>
<name>A0A4P7NTG1_PYROR</name>
<dbReference type="InterPro" id="IPR027417">
    <property type="entry name" value="P-loop_NTPase"/>
</dbReference>
<organism evidence="4 5">
    <name type="scientific">Pyricularia oryzae</name>
    <name type="common">Rice blast fungus</name>
    <name type="synonym">Magnaporthe oryzae</name>
    <dbReference type="NCBI Taxonomy" id="318829"/>
    <lineage>
        <taxon>Eukaryota</taxon>
        <taxon>Fungi</taxon>
        <taxon>Dikarya</taxon>
        <taxon>Ascomycota</taxon>
        <taxon>Pezizomycotina</taxon>
        <taxon>Sordariomycetes</taxon>
        <taxon>Sordariomycetidae</taxon>
        <taxon>Magnaporthales</taxon>
        <taxon>Pyriculariaceae</taxon>
        <taxon>Pyricularia</taxon>
    </lineage>
</organism>